<evidence type="ECO:0000259" key="1">
    <source>
        <dbReference type="Pfam" id="PF13649"/>
    </source>
</evidence>
<dbReference type="InterPro" id="IPR026669">
    <property type="entry name" value="Arsenite_MeTrfase-like"/>
</dbReference>
<dbReference type="GeneTree" id="ENSGT00390000012799"/>
<dbReference type="OMA" id="AWECISH"/>
<dbReference type="PANTHER" id="PTHR43675:SF1">
    <property type="entry name" value="RIKEN CDNA 2700097O09 GENE"/>
    <property type="match status" value="1"/>
</dbReference>
<evidence type="ECO:0000313" key="2">
    <source>
        <dbReference type="Ensembl" id="ENSPMAP00000007200.1"/>
    </source>
</evidence>
<dbReference type="InterPro" id="IPR029063">
    <property type="entry name" value="SAM-dependent_MTases_sf"/>
</dbReference>
<dbReference type="InterPro" id="IPR041698">
    <property type="entry name" value="Methyltransf_25"/>
</dbReference>
<proteinExistence type="predicted"/>
<dbReference type="Gene3D" id="3.40.50.150">
    <property type="entry name" value="Vaccinia Virus protein VP39"/>
    <property type="match status" value="1"/>
</dbReference>
<organism evidence="2">
    <name type="scientific">Petromyzon marinus</name>
    <name type="common">Sea lamprey</name>
    <dbReference type="NCBI Taxonomy" id="7757"/>
    <lineage>
        <taxon>Eukaryota</taxon>
        <taxon>Metazoa</taxon>
        <taxon>Chordata</taxon>
        <taxon>Craniata</taxon>
        <taxon>Vertebrata</taxon>
        <taxon>Cyclostomata</taxon>
        <taxon>Hyperoartia</taxon>
        <taxon>Petromyzontiformes</taxon>
        <taxon>Petromyzontidae</taxon>
        <taxon>Petromyzon</taxon>
    </lineage>
</organism>
<accession>S4RPR4</accession>
<dbReference type="HOGENOM" id="CLU_057934_0_0_1"/>
<dbReference type="AlphaFoldDB" id="S4RPR4"/>
<dbReference type="GO" id="GO:0008168">
    <property type="term" value="F:methyltransferase activity"/>
    <property type="evidence" value="ECO:0007669"/>
    <property type="project" value="TreeGrafter"/>
</dbReference>
<feature type="domain" description="Methyltransferase" evidence="1">
    <location>
        <begin position="112"/>
        <end position="208"/>
    </location>
</feature>
<dbReference type="PANTHER" id="PTHR43675">
    <property type="entry name" value="ARSENITE METHYLTRANSFERASE"/>
    <property type="match status" value="1"/>
</dbReference>
<name>S4RPR4_PETMA</name>
<dbReference type="Ensembl" id="ENSPMAT00000007232.1">
    <property type="protein sequence ID" value="ENSPMAP00000007200.1"/>
    <property type="gene ID" value="ENSPMAG00000006533.1"/>
</dbReference>
<protein>
    <submittedName>
        <fullName evidence="2">Zgc:109986</fullName>
    </submittedName>
</protein>
<sequence length="271" mass="30546">NDQELDNCDTILRCIAEDLRERLPPSALLPGEQLVCVHTIQERAPVAHVDAFVYDEQALEDAWASGTLSRAYCMDCGSHRTKPLEFISHSFSALEVKFLFRYALPDLTTCTVLDVGSRLGPVLYGAYLYSSARRIVGVELSGEMCALQQAMLEKYHMADRVEVVCADICTQGDLLRTADVVVMNNVFEYFMDSESQARCWHFVREHVRQPGCLLLTVPSLEESLGRLQVRAYNVGVNVSEWVCEVPLDYSVYLGEGMDHEALESIHLYRVL</sequence>
<dbReference type="Pfam" id="PF13649">
    <property type="entry name" value="Methyltransf_25"/>
    <property type="match status" value="1"/>
</dbReference>
<dbReference type="SUPFAM" id="SSF53335">
    <property type="entry name" value="S-adenosyl-L-methionine-dependent methyltransferases"/>
    <property type="match status" value="1"/>
</dbReference>
<reference evidence="2" key="1">
    <citation type="submission" date="2025-08" db="UniProtKB">
        <authorList>
            <consortium name="Ensembl"/>
        </authorList>
    </citation>
    <scope>IDENTIFICATION</scope>
</reference>
<dbReference type="STRING" id="7757.ENSPMAP00000007200"/>
<reference evidence="2" key="2">
    <citation type="submission" date="2025-09" db="UniProtKB">
        <authorList>
            <consortium name="Ensembl"/>
        </authorList>
    </citation>
    <scope>IDENTIFICATION</scope>
</reference>